<dbReference type="Proteomes" id="UP000183376">
    <property type="component" value="Chromosome I"/>
</dbReference>
<keyword evidence="3" id="KW-1185">Reference proteome</keyword>
<evidence type="ECO:0000256" key="1">
    <source>
        <dbReference type="SAM" id="Phobius"/>
    </source>
</evidence>
<dbReference type="EMBL" id="LT629701">
    <property type="protein sequence ID" value="SDN16227.1"/>
    <property type="molecule type" value="Genomic_DNA"/>
</dbReference>
<feature type="transmembrane region" description="Helical" evidence="1">
    <location>
        <begin position="9"/>
        <end position="30"/>
    </location>
</feature>
<keyword evidence="1" id="KW-1133">Transmembrane helix</keyword>
<dbReference type="AlphaFoldDB" id="A0A1G9Z4U9"/>
<gene>
    <name evidence="2" type="ORF">SAMN04489726_5260</name>
</gene>
<feature type="transmembrane region" description="Helical" evidence="1">
    <location>
        <begin position="66"/>
        <end position="86"/>
    </location>
</feature>
<proteinExistence type="predicted"/>
<reference evidence="2 3" key="1">
    <citation type="submission" date="2016-10" db="EMBL/GenBank/DDBJ databases">
        <authorList>
            <person name="de Groot N.N."/>
        </authorList>
    </citation>
    <scope>NUCLEOTIDE SEQUENCE [LARGE SCALE GENOMIC DNA]</scope>
    <source>
        <strain evidence="2 3">DSM 44149</strain>
    </source>
</reference>
<evidence type="ECO:0000313" key="3">
    <source>
        <dbReference type="Proteomes" id="UP000183376"/>
    </source>
</evidence>
<accession>A0A1G9Z4U9</accession>
<keyword evidence="1" id="KW-0812">Transmembrane</keyword>
<feature type="transmembrane region" description="Helical" evidence="1">
    <location>
        <begin position="93"/>
        <end position="118"/>
    </location>
</feature>
<sequence length="153" mass="16733">MWRPKTVEFAYWLSLVSALSAFASLIYLFGLREEMTAGLREAVQRTNFLQSENQEAFVRSAVSNTLIFATVIVTVIGCAMITFAVMMRRGRNWARIVVTVVAVLGLGGMTTSVNGVVLSSPGPLALLTFAVNIAVIVLLYVPASNRYFARPKP</sequence>
<evidence type="ECO:0000313" key="2">
    <source>
        <dbReference type="EMBL" id="SDN16227.1"/>
    </source>
</evidence>
<feature type="transmembrane region" description="Helical" evidence="1">
    <location>
        <begin position="124"/>
        <end position="143"/>
    </location>
</feature>
<organism evidence="2 3">
    <name type="scientific">Allokutzneria albata</name>
    <name type="common">Kibdelosporangium albatum</name>
    <dbReference type="NCBI Taxonomy" id="211114"/>
    <lineage>
        <taxon>Bacteria</taxon>
        <taxon>Bacillati</taxon>
        <taxon>Actinomycetota</taxon>
        <taxon>Actinomycetes</taxon>
        <taxon>Pseudonocardiales</taxon>
        <taxon>Pseudonocardiaceae</taxon>
        <taxon>Allokutzneria</taxon>
    </lineage>
</organism>
<name>A0A1G9Z4U9_ALLAB</name>
<protein>
    <submittedName>
        <fullName evidence="2">Uncharacterized protein</fullName>
    </submittedName>
</protein>
<keyword evidence="1" id="KW-0472">Membrane</keyword>
<dbReference type="STRING" id="211114.SAMN04489726_5260"/>